<dbReference type="Pfam" id="PF01103">
    <property type="entry name" value="Omp85"/>
    <property type="match status" value="1"/>
</dbReference>
<evidence type="ECO:0000313" key="5">
    <source>
        <dbReference type="Proteomes" id="UP000192639"/>
    </source>
</evidence>
<name>A0A1Y1S6Y8_9MICR</name>
<evidence type="ECO:0000313" key="4">
    <source>
        <dbReference type="EMBL" id="ORD94203.1"/>
    </source>
</evidence>
<evidence type="ECO:0000259" key="3">
    <source>
        <dbReference type="Pfam" id="PF01103"/>
    </source>
</evidence>
<dbReference type="OrthoDB" id="2189193at2759"/>
<keyword evidence="5" id="KW-1185">Reference proteome</keyword>
<evidence type="ECO:0000256" key="1">
    <source>
        <dbReference type="ARBA" id="ARBA00004370"/>
    </source>
</evidence>
<organism evidence="4 5">
    <name type="scientific">Enterospora canceri</name>
    <dbReference type="NCBI Taxonomy" id="1081671"/>
    <lineage>
        <taxon>Eukaryota</taxon>
        <taxon>Fungi</taxon>
        <taxon>Fungi incertae sedis</taxon>
        <taxon>Microsporidia</taxon>
        <taxon>Enterocytozoonidae</taxon>
        <taxon>Enterospora</taxon>
    </lineage>
</organism>
<protein>
    <recommendedName>
        <fullName evidence="3">Bacterial surface antigen (D15) domain-containing protein</fullName>
    </recommendedName>
</protein>
<sequence>MFGRFSPFTGHKKTDTSFLEDIRSISGSKDELLSNLRRVGLFNSVSMSGNRIHLDEKPNEFKLSYSSSGKRRVLLNGPNLFRCGERVFIQAEIRQKESKHESRDVSSLCLLEKMKYLVECIQSKVDLSSLTAEVSRPFTVGGSLGFIRGNLSSKSVELGESRIRVRSVEGGVERGMGSWFVGCEWVNDVMYKLTRINMKICDFNLNTKIGHSRGKKEKEDDMSTLNSSEISKSSLKETLKKGYSEFVAEIKQKYLGDFYVNLGLSRRMRHQVGWLFGETQLEMGRILGRCSVLEKYFVNVRGFKKKAIGPVDQNKKLGGTSFMSAQSNLGLCYKNLSIFGFYDVAVNTRKGIQHNFKMLENSESSCVGKSVGIGLRIKNGISVTYARPLTKSLETERFQVEFDMKF</sequence>
<reference evidence="4 5" key="1">
    <citation type="journal article" date="2017" name="Environ. Microbiol.">
        <title>Decay of the glycolytic pathway and adaptation to intranuclear parasitism within Enterocytozoonidae microsporidia.</title>
        <authorList>
            <person name="Wiredu Boakye D."/>
            <person name="Jaroenlak P."/>
            <person name="Prachumwat A."/>
            <person name="Williams T.A."/>
            <person name="Bateman K.S."/>
            <person name="Itsathitphaisarn O."/>
            <person name="Sritunyalucksana K."/>
            <person name="Paszkiewicz K.H."/>
            <person name="Moore K.A."/>
            <person name="Stentiford G.D."/>
            <person name="Williams B.A."/>
        </authorList>
    </citation>
    <scope>NUCLEOTIDE SEQUENCE [LARGE SCALE GENOMIC DNA]</scope>
    <source>
        <strain evidence="4 5">GB1</strain>
    </source>
</reference>
<dbReference type="InterPro" id="IPR000184">
    <property type="entry name" value="Bac_surfAg_D15"/>
</dbReference>
<gene>
    <name evidence="4" type="ORF">ECANGB1_1020</name>
</gene>
<dbReference type="EMBL" id="LWDP01000029">
    <property type="protein sequence ID" value="ORD94203.1"/>
    <property type="molecule type" value="Genomic_DNA"/>
</dbReference>
<dbReference type="Proteomes" id="UP000192639">
    <property type="component" value="Unassembled WGS sequence"/>
</dbReference>
<comment type="subcellular location">
    <subcellularLocation>
        <location evidence="1">Membrane</location>
    </subcellularLocation>
</comment>
<comment type="caution">
    <text evidence="4">The sequence shown here is derived from an EMBL/GenBank/DDBJ whole genome shotgun (WGS) entry which is preliminary data.</text>
</comment>
<accession>A0A1Y1S6Y8</accession>
<evidence type="ECO:0000256" key="2">
    <source>
        <dbReference type="ARBA" id="ARBA00023136"/>
    </source>
</evidence>
<proteinExistence type="predicted"/>
<dbReference type="VEuPathDB" id="MicrosporidiaDB:ECANGB1_1020"/>
<dbReference type="GO" id="GO:0019867">
    <property type="term" value="C:outer membrane"/>
    <property type="evidence" value="ECO:0007669"/>
    <property type="project" value="InterPro"/>
</dbReference>
<dbReference type="Gene3D" id="2.40.160.50">
    <property type="entry name" value="membrane protein fhac: a member of the omp85/tpsb transporter family"/>
    <property type="match status" value="1"/>
</dbReference>
<feature type="domain" description="Bacterial surface antigen (D15)" evidence="3">
    <location>
        <begin position="299"/>
        <end position="400"/>
    </location>
</feature>
<keyword evidence="2" id="KW-0472">Membrane</keyword>
<dbReference type="AlphaFoldDB" id="A0A1Y1S6Y8"/>